<evidence type="ECO:0000256" key="2">
    <source>
        <dbReference type="ARBA" id="ARBA00006411"/>
    </source>
</evidence>
<keyword evidence="3" id="KW-0963">Cytoplasm</keyword>
<dbReference type="Proteomes" id="UP000612956">
    <property type="component" value="Unassembled WGS sequence"/>
</dbReference>
<sequence>MNQWVWDTDDFAALWYTDGIDRFPRPLHYRSRYQSQDDIDAHRERFIGGLAATVGDDERERIALAIDIVRNGELRIEIRGGSTATQQGRLREYRVLGVRAGQRAVILAQSIVDEVDGAVHVRLINSDSLARRLAEHVPACAAGSREPIAVETADLRSPVVQLSYVGRSPVEQFRALTAQPVEGSGDARLFAGHILDRANGWYRTQWVDVAGDGRYLSRDTGTRIEVRPADSATLTTGFTGWIDRAHHRLRDEEAVRW</sequence>
<keyword evidence="6" id="KW-1185">Reference proteome</keyword>
<evidence type="ECO:0000313" key="5">
    <source>
        <dbReference type="EMBL" id="GGK50766.1"/>
    </source>
</evidence>
<evidence type="ECO:0000256" key="1">
    <source>
        <dbReference type="ARBA" id="ARBA00004496"/>
    </source>
</evidence>
<protein>
    <recommendedName>
        <fullName evidence="7">ESX secretion-associated protein EspG</fullName>
    </recommendedName>
</protein>
<comment type="similarity">
    <text evidence="2">Belongs to the EspG family.</text>
</comment>
<organism evidence="5 6">
    <name type="scientific">Nocardia camponoti</name>
    <dbReference type="NCBI Taxonomy" id="1616106"/>
    <lineage>
        <taxon>Bacteria</taxon>
        <taxon>Bacillati</taxon>
        <taxon>Actinomycetota</taxon>
        <taxon>Actinomycetes</taxon>
        <taxon>Mycobacteriales</taxon>
        <taxon>Nocardiaceae</taxon>
        <taxon>Nocardia</taxon>
    </lineage>
</organism>
<proteinExistence type="inferred from homology"/>
<dbReference type="RefSeq" id="WP_188828884.1">
    <property type="nucleotide sequence ID" value="NZ_BMMW01000002.1"/>
</dbReference>
<accession>A0A917QHG7</accession>
<gene>
    <name evidence="5" type="ORF">GCM10011591_22920</name>
</gene>
<name>A0A917QHG7_9NOCA</name>
<reference evidence="5" key="2">
    <citation type="submission" date="2020-09" db="EMBL/GenBank/DDBJ databases">
        <authorList>
            <person name="Sun Q."/>
            <person name="Zhou Y."/>
        </authorList>
    </citation>
    <scope>NUCLEOTIDE SEQUENCE</scope>
    <source>
        <strain evidence="5">CGMCC 4.7278</strain>
    </source>
</reference>
<evidence type="ECO:0008006" key="7">
    <source>
        <dbReference type="Google" id="ProtNLM"/>
    </source>
</evidence>
<dbReference type="Pfam" id="PF14011">
    <property type="entry name" value="ESX-1_EspG"/>
    <property type="match status" value="1"/>
</dbReference>
<comment type="caution">
    <text evidence="5">The sequence shown here is derived from an EMBL/GenBank/DDBJ whole genome shotgun (WGS) entry which is preliminary data.</text>
</comment>
<dbReference type="AlphaFoldDB" id="A0A917QHG7"/>
<evidence type="ECO:0000256" key="3">
    <source>
        <dbReference type="ARBA" id="ARBA00022490"/>
    </source>
</evidence>
<keyword evidence="4" id="KW-0143">Chaperone</keyword>
<evidence type="ECO:0000256" key="4">
    <source>
        <dbReference type="ARBA" id="ARBA00023186"/>
    </source>
</evidence>
<evidence type="ECO:0000313" key="6">
    <source>
        <dbReference type="Proteomes" id="UP000612956"/>
    </source>
</evidence>
<comment type="subcellular location">
    <subcellularLocation>
        <location evidence="1">Cytoplasm</location>
    </subcellularLocation>
</comment>
<dbReference type="InterPro" id="IPR025734">
    <property type="entry name" value="EspG"/>
</dbReference>
<dbReference type="EMBL" id="BMMW01000002">
    <property type="protein sequence ID" value="GGK50766.1"/>
    <property type="molecule type" value="Genomic_DNA"/>
</dbReference>
<reference evidence="5" key="1">
    <citation type="journal article" date="2014" name="Int. J. Syst. Evol. Microbiol.">
        <title>Complete genome sequence of Corynebacterium casei LMG S-19264T (=DSM 44701T), isolated from a smear-ripened cheese.</title>
        <authorList>
            <consortium name="US DOE Joint Genome Institute (JGI-PGF)"/>
            <person name="Walter F."/>
            <person name="Albersmeier A."/>
            <person name="Kalinowski J."/>
            <person name="Ruckert C."/>
        </authorList>
    </citation>
    <scope>NUCLEOTIDE SEQUENCE</scope>
    <source>
        <strain evidence="5">CGMCC 4.7278</strain>
    </source>
</reference>